<comment type="subcellular location">
    <subcellularLocation>
        <location evidence="2">Mitochondrion intermembrane space</location>
    </subcellularLocation>
</comment>
<keyword evidence="5 8" id="KW-0560">Oxidoreductase</keyword>
<reference evidence="11" key="1">
    <citation type="submission" date="2021-03" db="EMBL/GenBank/DDBJ databases">
        <authorList>
            <person name="Tagirdzhanova G."/>
        </authorList>
    </citation>
    <scope>NUCLEOTIDE SEQUENCE</scope>
</reference>
<organism evidence="11 12">
    <name type="scientific">Gomphillus americanus</name>
    <dbReference type="NCBI Taxonomy" id="1940652"/>
    <lineage>
        <taxon>Eukaryota</taxon>
        <taxon>Fungi</taxon>
        <taxon>Dikarya</taxon>
        <taxon>Ascomycota</taxon>
        <taxon>Pezizomycotina</taxon>
        <taxon>Lecanoromycetes</taxon>
        <taxon>OSLEUM clade</taxon>
        <taxon>Ostropomycetidae</taxon>
        <taxon>Ostropales</taxon>
        <taxon>Graphidaceae</taxon>
        <taxon>Gomphilloideae</taxon>
        <taxon>Gomphillus</taxon>
    </lineage>
</organism>
<dbReference type="EC" id="1.8.3.2" evidence="8"/>
<dbReference type="Gene3D" id="4.10.320.60">
    <property type="match status" value="1"/>
</dbReference>
<feature type="region of interest" description="Disordered" evidence="9">
    <location>
        <begin position="45"/>
        <end position="74"/>
    </location>
</feature>
<evidence type="ECO:0000256" key="8">
    <source>
        <dbReference type="RuleBase" id="RU371123"/>
    </source>
</evidence>
<name>A0A8H3IQF1_9LECA</name>
<evidence type="ECO:0000313" key="12">
    <source>
        <dbReference type="Proteomes" id="UP000664169"/>
    </source>
</evidence>
<dbReference type="Gene3D" id="1.20.120.310">
    <property type="entry name" value="ERV/ALR sulfhydryl oxidase domain"/>
    <property type="match status" value="1"/>
</dbReference>
<dbReference type="Pfam" id="PF04777">
    <property type="entry name" value="Evr1_Alr"/>
    <property type="match status" value="1"/>
</dbReference>
<evidence type="ECO:0000256" key="2">
    <source>
        <dbReference type="ARBA" id="ARBA00004569"/>
    </source>
</evidence>
<dbReference type="PANTHER" id="PTHR12645">
    <property type="entry name" value="ALR/ERV"/>
    <property type="match status" value="1"/>
</dbReference>
<feature type="region of interest" description="Disordered" evidence="9">
    <location>
        <begin position="89"/>
        <end position="109"/>
    </location>
</feature>
<dbReference type="GO" id="GO:0005758">
    <property type="term" value="C:mitochondrial intermembrane space"/>
    <property type="evidence" value="ECO:0007669"/>
    <property type="project" value="UniProtKB-SubCell"/>
</dbReference>
<dbReference type="SUPFAM" id="SSF69000">
    <property type="entry name" value="FAD-dependent thiol oxidase"/>
    <property type="match status" value="1"/>
</dbReference>
<dbReference type="InterPro" id="IPR017905">
    <property type="entry name" value="ERV/ALR_sulphydryl_oxidase"/>
</dbReference>
<evidence type="ECO:0000256" key="1">
    <source>
        <dbReference type="ARBA" id="ARBA00001974"/>
    </source>
</evidence>
<evidence type="ECO:0000256" key="5">
    <source>
        <dbReference type="ARBA" id="ARBA00023002"/>
    </source>
</evidence>
<keyword evidence="12" id="KW-1185">Reference proteome</keyword>
<dbReference type="AlphaFoldDB" id="A0A8H3IQF1"/>
<dbReference type="EMBL" id="CAJPDQ010000027">
    <property type="protein sequence ID" value="CAF9927638.1"/>
    <property type="molecule type" value="Genomic_DNA"/>
</dbReference>
<evidence type="ECO:0000256" key="7">
    <source>
        <dbReference type="ARBA" id="ARBA00023157"/>
    </source>
</evidence>
<comment type="cofactor">
    <cofactor evidence="1 8">
        <name>FAD</name>
        <dbReference type="ChEBI" id="CHEBI:57692"/>
    </cofactor>
</comment>
<dbReference type="Proteomes" id="UP000664169">
    <property type="component" value="Unassembled WGS sequence"/>
</dbReference>
<feature type="compositionally biased region" description="Low complexity" evidence="9">
    <location>
        <begin position="50"/>
        <end position="74"/>
    </location>
</feature>
<comment type="caution">
    <text evidence="11">The sequence shown here is derived from an EMBL/GenBank/DDBJ whole genome shotgun (WGS) entry which is preliminary data.</text>
</comment>
<feature type="region of interest" description="Disordered" evidence="9">
    <location>
        <begin position="1"/>
        <end position="32"/>
    </location>
</feature>
<evidence type="ECO:0000313" key="11">
    <source>
        <dbReference type="EMBL" id="CAF9927638.1"/>
    </source>
</evidence>
<dbReference type="InterPro" id="IPR036774">
    <property type="entry name" value="ERV/ALR_sulphydryl_oxid_sf"/>
</dbReference>
<dbReference type="GO" id="GO:0050660">
    <property type="term" value="F:flavin adenine dinucleotide binding"/>
    <property type="evidence" value="ECO:0007669"/>
    <property type="project" value="TreeGrafter"/>
</dbReference>
<dbReference type="PROSITE" id="PS51324">
    <property type="entry name" value="ERV_ALR"/>
    <property type="match status" value="1"/>
</dbReference>
<keyword evidence="3 8" id="KW-0285">Flavoprotein</keyword>
<evidence type="ECO:0000259" key="10">
    <source>
        <dbReference type="PROSITE" id="PS51324"/>
    </source>
</evidence>
<proteinExistence type="predicted"/>
<feature type="domain" description="ERV/ALR sulfhydryl oxidase" evidence="10">
    <location>
        <begin position="106"/>
        <end position="206"/>
    </location>
</feature>
<accession>A0A8H3IQF1</accession>
<keyword evidence="4 8" id="KW-0274">FAD</keyword>
<evidence type="ECO:0000256" key="3">
    <source>
        <dbReference type="ARBA" id="ARBA00022630"/>
    </source>
</evidence>
<dbReference type="GO" id="GO:0016971">
    <property type="term" value="F:flavin-dependent sulfhydryl oxidase activity"/>
    <property type="evidence" value="ECO:0007669"/>
    <property type="project" value="InterPro"/>
</dbReference>
<feature type="compositionally biased region" description="Polar residues" evidence="9">
    <location>
        <begin position="1"/>
        <end position="17"/>
    </location>
</feature>
<protein>
    <recommendedName>
        <fullName evidence="8">Sulfhydryl oxidase</fullName>
        <ecNumber evidence="8">1.8.3.2</ecNumber>
    </recommendedName>
</protein>
<dbReference type="FunFam" id="1.20.120.310:FF:000003">
    <property type="entry name" value="Sulfhydryl oxidase"/>
    <property type="match status" value="1"/>
</dbReference>
<sequence length="216" mass="23313">MDKLTSQTTKESASAKSLTKGVVLDKDGKPCRTCTDTAAWRALTRSMKGSSPSTPLDPPSSISSSSSAPASSSSSSATAAMAASLGLTKAPGPAAAASPSLQQSDCPPDVQELGRSTWTLLHTLAATYPRAATTNQKADMSAFLTLFAKLYPCWVCAEDFQTWMSKEKPVLDGRAGLGDWMCRAHNEVNRKLGKREFDCRLWEERWRDGWKDGRCD</sequence>
<dbReference type="OrthoDB" id="17199at2759"/>
<gene>
    <name evidence="11" type="ORF">GOMPHAMPRED_004458</name>
</gene>
<evidence type="ECO:0000256" key="4">
    <source>
        <dbReference type="ARBA" id="ARBA00022827"/>
    </source>
</evidence>
<dbReference type="InterPro" id="IPR039799">
    <property type="entry name" value="ALR/ERV"/>
</dbReference>
<keyword evidence="6" id="KW-0496">Mitochondrion</keyword>
<keyword evidence="7" id="KW-1015">Disulfide bond</keyword>
<dbReference type="PANTHER" id="PTHR12645:SF0">
    <property type="entry name" value="FAD-LINKED SULFHYDRYL OXIDASE ALR"/>
    <property type="match status" value="1"/>
</dbReference>
<comment type="catalytic activity">
    <reaction evidence="8">
        <text>2 R'C(R)SH + O2 = R'C(R)S-S(R)CR' + H2O2</text>
        <dbReference type="Rhea" id="RHEA:17357"/>
        <dbReference type="ChEBI" id="CHEBI:15379"/>
        <dbReference type="ChEBI" id="CHEBI:16240"/>
        <dbReference type="ChEBI" id="CHEBI:16520"/>
        <dbReference type="ChEBI" id="CHEBI:17412"/>
        <dbReference type="EC" id="1.8.3.2"/>
    </reaction>
</comment>
<evidence type="ECO:0000256" key="9">
    <source>
        <dbReference type="SAM" id="MobiDB-lite"/>
    </source>
</evidence>
<feature type="compositionally biased region" description="Low complexity" evidence="9">
    <location>
        <begin position="89"/>
        <end position="100"/>
    </location>
</feature>
<evidence type="ECO:0000256" key="6">
    <source>
        <dbReference type="ARBA" id="ARBA00023128"/>
    </source>
</evidence>